<dbReference type="Gene3D" id="3.20.20.80">
    <property type="entry name" value="Glycosidases"/>
    <property type="match status" value="1"/>
</dbReference>
<feature type="domain" description="Beta-hexosaminidase bacterial type N-terminal" evidence="8">
    <location>
        <begin position="2"/>
        <end position="130"/>
    </location>
</feature>
<evidence type="ECO:0000256" key="2">
    <source>
        <dbReference type="ARBA" id="ARBA00006285"/>
    </source>
</evidence>
<keyword evidence="10" id="KW-1185">Reference proteome</keyword>
<comment type="caution">
    <text evidence="9">The sequence shown here is derived from an EMBL/GenBank/DDBJ whole genome shotgun (WGS) entry which is preliminary data.</text>
</comment>
<dbReference type="InterPro" id="IPR029018">
    <property type="entry name" value="Hex-like_dom2"/>
</dbReference>
<dbReference type="SUPFAM" id="SSF55545">
    <property type="entry name" value="beta-N-acetylhexosaminidase-like domain"/>
    <property type="match status" value="1"/>
</dbReference>
<feature type="active site" description="Proton donor" evidence="6">
    <location>
        <position position="312"/>
    </location>
</feature>
<gene>
    <name evidence="9" type="ORF">DFJ64_1310</name>
</gene>
<dbReference type="InterPro" id="IPR015882">
    <property type="entry name" value="HEX_bac_N"/>
</dbReference>
<organism evidence="9 10">
    <name type="scientific">Thermasporomyces composti</name>
    <dbReference type="NCBI Taxonomy" id="696763"/>
    <lineage>
        <taxon>Bacteria</taxon>
        <taxon>Bacillati</taxon>
        <taxon>Actinomycetota</taxon>
        <taxon>Actinomycetes</taxon>
        <taxon>Propionibacteriales</taxon>
        <taxon>Nocardioidaceae</taxon>
        <taxon>Thermasporomyces</taxon>
    </lineage>
</organism>
<dbReference type="InterPro" id="IPR015883">
    <property type="entry name" value="Glyco_hydro_20_cat"/>
</dbReference>
<evidence type="ECO:0000256" key="6">
    <source>
        <dbReference type="PIRSR" id="PIRSR625705-1"/>
    </source>
</evidence>
<evidence type="ECO:0000256" key="3">
    <source>
        <dbReference type="ARBA" id="ARBA00012663"/>
    </source>
</evidence>
<reference evidence="9 10" key="1">
    <citation type="submission" date="2018-08" db="EMBL/GenBank/DDBJ databases">
        <title>Sequencing the genomes of 1000 actinobacteria strains.</title>
        <authorList>
            <person name="Klenk H.-P."/>
        </authorList>
    </citation>
    <scope>NUCLEOTIDE SEQUENCE [LARGE SCALE GENOMIC DNA]</scope>
    <source>
        <strain evidence="9 10">DSM 22891</strain>
    </source>
</reference>
<dbReference type="CDD" id="cd06563">
    <property type="entry name" value="GH20_chitobiase-like"/>
    <property type="match status" value="1"/>
</dbReference>
<evidence type="ECO:0000313" key="9">
    <source>
        <dbReference type="EMBL" id="REF35918.1"/>
    </source>
</evidence>
<dbReference type="Pfam" id="PF02838">
    <property type="entry name" value="Glyco_hydro_20b"/>
    <property type="match status" value="1"/>
</dbReference>
<keyword evidence="5" id="KW-0326">Glycosidase</keyword>
<dbReference type="EMBL" id="QTUC01000001">
    <property type="protein sequence ID" value="REF35918.1"/>
    <property type="molecule type" value="Genomic_DNA"/>
</dbReference>
<dbReference type="OrthoDB" id="9763537at2"/>
<evidence type="ECO:0000256" key="1">
    <source>
        <dbReference type="ARBA" id="ARBA00001231"/>
    </source>
</evidence>
<dbReference type="GO" id="GO:0016020">
    <property type="term" value="C:membrane"/>
    <property type="evidence" value="ECO:0007669"/>
    <property type="project" value="TreeGrafter"/>
</dbReference>
<dbReference type="PANTHER" id="PTHR22600:SF57">
    <property type="entry name" value="BETA-N-ACETYLHEXOSAMINIDASE"/>
    <property type="match status" value="1"/>
</dbReference>
<evidence type="ECO:0000256" key="5">
    <source>
        <dbReference type="ARBA" id="ARBA00023295"/>
    </source>
</evidence>
<accession>A0A3D9V2A6</accession>
<evidence type="ECO:0000259" key="7">
    <source>
        <dbReference type="Pfam" id="PF00728"/>
    </source>
</evidence>
<name>A0A3D9V2A6_THECX</name>
<sequence>MILPKPHQLTRLDGAFTLTSSARVRADEAAGPAVAALRRALEPITGGTIARAVDGEPAAITITVDAERFGPEAYSLTVTPEGIEIVGGDAAGAFYGVQSLRQLLPAETFKPADRPQGDRTFEVPAVRVTDRPTFRWRGTMLDVARHFMPKEFVLQLIDLLALHKLNVLHLHLTEDQGWRIEIPKYPRLTEVGAWRPETLVGHAHRPESEYTFDGTPHGGFYTQDDIREIVAYAAERFVTVMPEIDMPGHMLAAIAAYPELGNGLKPAKVWTRWGISEQILNVEDSTLDFCRDVLAEVMRLFPSQLIHCGGDEVPKAEWKVSPSAQRRIRELGLADENELQAWFTAQMATYLAEHGRRFVGWDEVLEGGGPAKLPDDVVVMSWRGEEGGIQAAQAGLDVIMATRTHLYFDYYQSEDHEAEPLAIGGFTPLEKVYGYRPVPAALDADAAKHVLGAQCQLWTEYVPTVEHAQYMLFPRLCAFAETVWRDESQGIDDYAVFLNERLRPHLARLDALGVNYRPLD</sequence>
<proteinExistence type="inferred from homology"/>
<dbReference type="Gene3D" id="3.30.379.10">
    <property type="entry name" value="Chitobiase/beta-hexosaminidase domain 2-like"/>
    <property type="match status" value="1"/>
</dbReference>
<evidence type="ECO:0000256" key="4">
    <source>
        <dbReference type="ARBA" id="ARBA00022801"/>
    </source>
</evidence>
<dbReference type="GO" id="GO:0030203">
    <property type="term" value="P:glycosaminoglycan metabolic process"/>
    <property type="evidence" value="ECO:0007669"/>
    <property type="project" value="TreeGrafter"/>
</dbReference>
<dbReference type="GO" id="GO:0004563">
    <property type="term" value="F:beta-N-acetylhexosaminidase activity"/>
    <property type="evidence" value="ECO:0007669"/>
    <property type="project" value="UniProtKB-EC"/>
</dbReference>
<protein>
    <recommendedName>
        <fullName evidence="3">beta-N-acetylhexosaminidase</fullName>
        <ecNumber evidence="3">3.2.1.52</ecNumber>
    </recommendedName>
</protein>
<dbReference type="PIRSF" id="PIRSF001093">
    <property type="entry name" value="B-hxosamndse_ab_euk"/>
    <property type="match status" value="1"/>
</dbReference>
<dbReference type="GO" id="GO:0005975">
    <property type="term" value="P:carbohydrate metabolic process"/>
    <property type="evidence" value="ECO:0007669"/>
    <property type="project" value="InterPro"/>
</dbReference>
<dbReference type="AlphaFoldDB" id="A0A3D9V2A6"/>
<dbReference type="InterPro" id="IPR017853">
    <property type="entry name" value="GH"/>
</dbReference>
<keyword evidence="4" id="KW-0378">Hydrolase</keyword>
<dbReference type="InterPro" id="IPR025705">
    <property type="entry name" value="Beta_hexosaminidase_sua/sub"/>
</dbReference>
<dbReference type="SUPFAM" id="SSF51445">
    <property type="entry name" value="(Trans)glycosidases"/>
    <property type="match status" value="1"/>
</dbReference>
<dbReference type="PRINTS" id="PR00738">
    <property type="entry name" value="GLHYDRLASE20"/>
</dbReference>
<dbReference type="PANTHER" id="PTHR22600">
    <property type="entry name" value="BETA-HEXOSAMINIDASE"/>
    <property type="match status" value="1"/>
</dbReference>
<evidence type="ECO:0000313" key="10">
    <source>
        <dbReference type="Proteomes" id="UP000256485"/>
    </source>
</evidence>
<dbReference type="RefSeq" id="WP_115849621.1">
    <property type="nucleotide sequence ID" value="NZ_QTUC01000001.1"/>
</dbReference>
<comment type="catalytic activity">
    <reaction evidence="1">
        <text>Hydrolysis of terminal non-reducing N-acetyl-D-hexosamine residues in N-acetyl-beta-D-hexosaminides.</text>
        <dbReference type="EC" id="3.2.1.52"/>
    </reaction>
</comment>
<dbReference type="EC" id="3.2.1.52" evidence="3"/>
<dbReference type="Proteomes" id="UP000256485">
    <property type="component" value="Unassembled WGS sequence"/>
</dbReference>
<evidence type="ECO:0000259" key="8">
    <source>
        <dbReference type="Pfam" id="PF02838"/>
    </source>
</evidence>
<comment type="similarity">
    <text evidence="2">Belongs to the glycosyl hydrolase 20 family.</text>
</comment>
<feature type="domain" description="Glycoside hydrolase family 20 catalytic" evidence="7">
    <location>
        <begin position="134"/>
        <end position="486"/>
    </location>
</feature>
<dbReference type="Pfam" id="PF00728">
    <property type="entry name" value="Glyco_hydro_20"/>
    <property type="match status" value="1"/>
</dbReference>